<dbReference type="STRING" id="307507.A0A2V0PJL9"/>
<dbReference type="InterPro" id="IPR036788">
    <property type="entry name" value="T_IF-3_C_sf"/>
</dbReference>
<dbReference type="SUPFAM" id="SSF54364">
    <property type="entry name" value="Translation initiation factor IF3, N-terminal domain"/>
    <property type="match status" value="1"/>
</dbReference>
<feature type="region of interest" description="Disordered" evidence="4">
    <location>
        <begin position="1"/>
        <end position="43"/>
    </location>
</feature>
<feature type="domain" description="Translation initiation factor 3 C-terminal" evidence="5">
    <location>
        <begin position="199"/>
        <end position="284"/>
    </location>
</feature>
<dbReference type="PANTHER" id="PTHR10938:SF0">
    <property type="entry name" value="TRANSLATION INITIATION FACTOR IF-3, MITOCHONDRIAL"/>
    <property type="match status" value="1"/>
</dbReference>
<evidence type="ECO:0000256" key="2">
    <source>
        <dbReference type="ARBA" id="ARBA00022540"/>
    </source>
</evidence>
<protein>
    <submittedName>
        <fullName evidence="7">Translation initiation factor</fullName>
    </submittedName>
</protein>
<dbReference type="NCBIfam" id="TIGR00168">
    <property type="entry name" value="infC"/>
    <property type="match status" value="1"/>
</dbReference>
<keyword evidence="2 7" id="KW-0396">Initiation factor</keyword>
<dbReference type="FunCoup" id="A0A2V0PJL9">
    <property type="interactions" value="821"/>
</dbReference>
<dbReference type="GO" id="GO:0003743">
    <property type="term" value="F:translation initiation factor activity"/>
    <property type="evidence" value="ECO:0007669"/>
    <property type="project" value="UniProtKB-KW"/>
</dbReference>
<dbReference type="Proteomes" id="UP000247498">
    <property type="component" value="Unassembled WGS sequence"/>
</dbReference>
<feature type="domain" description="Translation initiation factor 3 N-terminal" evidence="6">
    <location>
        <begin position="123"/>
        <end position="191"/>
    </location>
</feature>
<evidence type="ECO:0000256" key="3">
    <source>
        <dbReference type="ARBA" id="ARBA00022917"/>
    </source>
</evidence>
<evidence type="ECO:0000313" key="8">
    <source>
        <dbReference type="Proteomes" id="UP000247498"/>
    </source>
</evidence>
<evidence type="ECO:0000259" key="5">
    <source>
        <dbReference type="Pfam" id="PF00707"/>
    </source>
</evidence>
<dbReference type="InParanoid" id="A0A2V0PJL9"/>
<evidence type="ECO:0000259" key="6">
    <source>
        <dbReference type="Pfam" id="PF05198"/>
    </source>
</evidence>
<dbReference type="PANTHER" id="PTHR10938">
    <property type="entry name" value="TRANSLATION INITIATION FACTOR IF-3"/>
    <property type="match status" value="1"/>
</dbReference>
<gene>
    <name evidence="7" type="ORF">Rsub_10683</name>
</gene>
<dbReference type="InterPro" id="IPR019814">
    <property type="entry name" value="Translation_initiation_fac_3_N"/>
</dbReference>
<dbReference type="EMBL" id="BDRX01000118">
    <property type="protein sequence ID" value="GBF98183.1"/>
    <property type="molecule type" value="Genomic_DNA"/>
</dbReference>
<organism evidence="7 8">
    <name type="scientific">Raphidocelis subcapitata</name>
    <dbReference type="NCBI Taxonomy" id="307507"/>
    <lineage>
        <taxon>Eukaryota</taxon>
        <taxon>Viridiplantae</taxon>
        <taxon>Chlorophyta</taxon>
        <taxon>core chlorophytes</taxon>
        <taxon>Chlorophyceae</taxon>
        <taxon>CS clade</taxon>
        <taxon>Sphaeropleales</taxon>
        <taxon>Selenastraceae</taxon>
        <taxon>Raphidocelis</taxon>
    </lineage>
</organism>
<dbReference type="Gene3D" id="3.10.20.80">
    <property type="entry name" value="Translation initiation factor 3 (IF-3), N-terminal domain"/>
    <property type="match status" value="1"/>
</dbReference>
<keyword evidence="8" id="KW-1185">Reference proteome</keyword>
<comment type="similarity">
    <text evidence="1">Belongs to the IF-3 family.</text>
</comment>
<evidence type="ECO:0000313" key="7">
    <source>
        <dbReference type="EMBL" id="GBF98183.1"/>
    </source>
</evidence>
<dbReference type="Pfam" id="PF05198">
    <property type="entry name" value="IF3_N"/>
    <property type="match status" value="1"/>
</dbReference>
<sequence length="285" mass="31493">MATTSLAQRQQARALGGRPSRQAALAQPPRLSRGLASPSSGGTLPAAAVVVAGAYKRSRTMEFEGFDLRSPLPPSRDTAWLLSTAGVGDDDYYDYDEYDDGTPVPDEWDSMDPKYVNGRQVQVNRQISVAKVRVQGLDREDMGVLASDEARQIAREEGVDLVMISPDASPPVCRLVSFSKYKYEAERAVKQRQKASKGVEIKELRMRPVTEQHDYAVKLKQAQQFLQKGAKVKVAMSFSGRELRFKDQGKQLMLRFVEDLAAVGKIDGAINFKTSTFSVTMAPNK</sequence>
<feature type="compositionally biased region" description="Polar residues" evidence="4">
    <location>
        <begin position="1"/>
        <end position="11"/>
    </location>
</feature>
<dbReference type="AlphaFoldDB" id="A0A2V0PJL9"/>
<comment type="caution">
    <text evidence="7">The sequence shown here is derived from an EMBL/GenBank/DDBJ whole genome shotgun (WGS) entry which is preliminary data.</text>
</comment>
<dbReference type="Gene3D" id="3.30.110.10">
    <property type="entry name" value="Translation initiation factor 3 (IF-3), C-terminal domain"/>
    <property type="match status" value="1"/>
</dbReference>
<dbReference type="InterPro" id="IPR036787">
    <property type="entry name" value="T_IF-3_N_sf"/>
</dbReference>
<name>A0A2V0PJL9_9CHLO</name>
<dbReference type="SUPFAM" id="SSF55200">
    <property type="entry name" value="Translation initiation factor IF3, C-terminal domain"/>
    <property type="match status" value="1"/>
</dbReference>
<dbReference type="InterPro" id="IPR001288">
    <property type="entry name" value="Translation_initiation_fac_3"/>
</dbReference>
<proteinExistence type="inferred from homology"/>
<dbReference type="GO" id="GO:0032790">
    <property type="term" value="P:ribosome disassembly"/>
    <property type="evidence" value="ECO:0007669"/>
    <property type="project" value="TreeGrafter"/>
</dbReference>
<dbReference type="GO" id="GO:0043022">
    <property type="term" value="F:ribosome binding"/>
    <property type="evidence" value="ECO:0007669"/>
    <property type="project" value="TreeGrafter"/>
</dbReference>
<dbReference type="Pfam" id="PF00707">
    <property type="entry name" value="IF3_C"/>
    <property type="match status" value="1"/>
</dbReference>
<dbReference type="InterPro" id="IPR019815">
    <property type="entry name" value="Translation_initiation_fac_3_C"/>
</dbReference>
<evidence type="ECO:0000256" key="1">
    <source>
        <dbReference type="ARBA" id="ARBA00005439"/>
    </source>
</evidence>
<reference evidence="7 8" key="1">
    <citation type="journal article" date="2018" name="Sci. Rep.">
        <title>Raphidocelis subcapitata (=Pseudokirchneriella subcapitata) provides an insight into genome evolution and environmental adaptations in the Sphaeropleales.</title>
        <authorList>
            <person name="Suzuki S."/>
            <person name="Yamaguchi H."/>
            <person name="Nakajima N."/>
            <person name="Kawachi M."/>
        </authorList>
    </citation>
    <scope>NUCLEOTIDE SEQUENCE [LARGE SCALE GENOMIC DNA]</scope>
    <source>
        <strain evidence="7 8">NIES-35</strain>
    </source>
</reference>
<evidence type="ECO:0000256" key="4">
    <source>
        <dbReference type="SAM" id="MobiDB-lite"/>
    </source>
</evidence>
<keyword evidence="3" id="KW-0648">Protein biosynthesis</keyword>
<dbReference type="GO" id="GO:0005737">
    <property type="term" value="C:cytoplasm"/>
    <property type="evidence" value="ECO:0007669"/>
    <property type="project" value="UniProtKB-ARBA"/>
</dbReference>
<accession>A0A2V0PJL9</accession>
<dbReference type="OrthoDB" id="21573at2759"/>